<dbReference type="EMBL" id="JAQIZT010000010">
    <property type="protein sequence ID" value="KAJ6981136.1"/>
    <property type="molecule type" value="Genomic_DNA"/>
</dbReference>
<evidence type="ECO:0000313" key="1">
    <source>
        <dbReference type="EMBL" id="KAJ6981136.1"/>
    </source>
</evidence>
<name>A0AAD6M9J5_9ROSI</name>
<sequence length="284" mass="30362">MCGEKLPSIASSESSWCPLPQEEARDGCFSMDCHRVTNNRLSLFGGMVATCLDQLGGGRGRVQPTLGMGMDTSSPNPKLGMDTSNPQVNAHLGVGLGFGLARVQPKLGLGVDAFRPNLGLGVDAFSPTLAIKPFAKTKTVYGAWVCPRIGATKRQVALGCAQTPRSTWVMEKNLVILGLRQDPIVLSPSSYTQLNRSEVTSSIGSVCFGFGVCVRTQDSWVSTLDPIEWGLAKKPCWLGWAASLRVWPKRQGMTTQASGVRSLVCNPSPLQPGAFAIENGLPLR</sequence>
<comment type="caution">
    <text evidence="1">The sequence shown here is derived from an EMBL/GenBank/DDBJ whole genome shotgun (WGS) entry which is preliminary data.</text>
</comment>
<proteinExistence type="predicted"/>
<gene>
    <name evidence="1" type="ORF">NC653_024510</name>
</gene>
<protein>
    <submittedName>
        <fullName evidence="1">Uncharacterized protein</fullName>
    </submittedName>
</protein>
<evidence type="ECO:0000313" key="2">
    <source>
        <dbReference type="Proteomes" id="UP001164929"/>
    </source>
</evidence>
<accession>A0AAD6M9J5</accession>
<dbReference type="AlphaFoldDB" id="A0AAD6M9J5"/>
<dbReference type="Proteomes" id="UP001164929">
    <property type="component" value="Chromosome 10"/>
</dbReference>
<organism evidence="1 2">
    <name type="scientific">Populus alba x Populus x berolinensis</name>
    <dbReference type="NCBI Taxonomy" id="444605"/>
    <lineage>
        <taxon>Eukaryota</taxon>
        <taxon>Viridiplantae</taxon>
        <taxon>Streptophyta</taxon>
        <taxon>Embryophyta</taxon>
        <taxon>Tracheophyta</taxon>
        <taxon>Spermatophyta</taxon>
        <taxon>Magnoliopsida</taxon>
        <taxon>eudicotyledons</taxon>
        <taxon>Gunneridae</taxon>
        <taxon>Pentapetalae</taxon>
        <taxon>rosids</taxon>
        <taxon>fabids</taxon>
        <taxon>Malpighiales</taxon>
        <taxon>Salicaceae</taxon>
        <taxon>Saliceae</taxon>
        <taxon>Populus</taxon>
    </lineage>
</organism>
<reference evidence="1" key="1">
    <citation type="journal article" date="2023" name="Mol. Ecol. Resour.">
        <title>Chromosome-level genome assembly of a triploid poplar Populus alba 'Berolinensis'.</title>
        <authorList>
            <person name="Chen S."/>
            <person name="Yu Y."/>
            <person name="Wang X."/>
            <person name="Wang S."/>
            <person name="Zhang T."/>
            <person name="Zhou Y."/>
            <person name="He R."/>
            <person name="Meng N."/>
            <person name="Wang Y."/>
            <person name="Liu W."/>
            <person name="Liu Z."/>
            <person name="Liu J."/>
            <person name="Guo Q."/>
            <person name="Huang H."/>
            <person name="Sederoff R.R."/>
            <person name="Wang G."/>
            <person name="Qu G."/>
            <person name="Chen S."/>
        </authorList>
    </citation>
    <scope>NUCLEOTIDE SEQUENCE</scope>
    <source>
        <strain evidence="1">SC-2020</strain>
    </source>
</reference>
<keyword evidence="2" id="KW-1185">Reference proteome</keyword>